<keyword evidence="2 3" id="KW-0378">Hydrolase</keyword>
<dbReference type="PANTHER" id="PTHR31793:SF27">
    <property type="entry name" value="NOVEL THIOESTERASE SUPERFAMILY DOMAIN AND SAPOSIN A-TYPE DOMAIN CONTAINING PROTEIN (0610012H03RIK)"/>
    <property type="match status" value="1"/>
</dbReference>
<gene>
    <name evidence="3" type="ORF">R5R33_11280</name>
</gene>
<dbReference type="GO" id="GO:0047617">
    <property type="term" value="F:fatty acyl-CoA hydrolase activity"/>
    <property type="evidence" value="ECO:0007669"/>
    <property type="project" value="TreeGrafter"/>
</dbReference>
<dbReference type="Proteomes" id="UP001302477">
    <property type="component" value="Chromosome"/>
</dbReference>
<dbReference type="Gene3D" id="3.10.129.10">
    <property type="entry name" value="Hotdog Thioesterase"/>
    <property type="match status" value="1"/>
</dbReference>
<dbReference type="InterPro" id="IPR029069">
    <property type="entry name" value="HotDog_dom_sf"/>
</dbReference>
<organism evidence="3 4">
    <name type="scientific">Microbulbifer pacificus</name>
    <dbReference type="NCBI Taxonomy" id="407164"/>
    <lineage>
        <taxon>Bacteria</taxon>
        <taxon>Pseudomonadati</taxon>
        <taxon>Pseudomonadota</taxon>
        <taxon>Gammaproteobacteria</taxon>
        <taxon>Cellvibrionales</taxon>
        <taxon>Microbulbiferaceae</taxon>
        <taxon>Microbulbifer</taxon>
    </lineage>
</organism>
<dbReference type="Pfam" id="PF13279">
    <property type="entry name" value="4HBT_2"/>
    <property type="match status" value="1"/>
</dbReference>
<dbReference type="CDD" id="cd00586">
    <property type="entry name" value="4HBT"/>
    <property type="match status" value="1"/>
</dbReference>
<evidence type="ECO:0000313" key="3">
    <source>
        <dbReference type="EMBL" id="WOX04323.1"/>
    </source>
</evidence>
<evidence type="ECO:0000313" key="4">
    <source>
        <dbReference type="Proteomes" id="UP001302477"/>
    </source>
</evidence>
<dbReference type="PANTHER" id="PTHR31793">
    <property type="entry name" value="4-HYDROXYBENZOYL-COA THIOESTERASE FAMILY MEMBER"/>
    <property type="match status" value="1"/>
</dbReference>
<dbReference type="EMBL" id="CP137555">
    <property type="protein sequence ID" value="WOX04323.1"/>
    <property type="molecule type" value="Genomic_DNA"/>
</dbReference>
<dbReference type="AlphaFoldDB" id="A0AAU0MXZ8"/>
<dbReference type="RefSeq" id="WP_318952801.1">
    <property type="nucleotide sequence ID" value="NZ_CP137555.1"/>
</dbReference>
<protein>
    <submittedName>
        <fullName evidence="3">Thioesterase family protein</fullName>
        <ecNumber evidence="3">3.1.2.-</ecNumber>
    </submittedName>
</protein>
<keyword evidence="4" id="KW-1185">Reference proteome</keyword>
<evidence type="ECO:0000256" key="1">
    <source>
        <dbReference type="ARBA" id="ARBA00005953"/>
    </source>
</evidence>
<dbReference type="InterPro" id="IPR050563">
    <property type="entry name" value="4-hydroxybenzoyl-CoA_TE"/>
</dbReference>
<comment type="similarity">
    <text evidence="1">Belongs to the 4-hydroxybenzoyl-CoA thioesterase family.</text>
</comment>
<sequence length="148" mass="16457">MQQQATPSNDHFSRGHYRVFYPITTRWHDNDIYGHVNNVTYYSYFDSAVNRYLIEEGGLDIHNADVVGFVVNSSCDYRAPLAYPEALEAGICVEKLGNSSVIYRVGIFRAGAERAAASGSFTHVFVERAQNRSVPIPAIIRKALAAIA</sequence>
<accession>A0AAU0MXZ8</accession>
<evidence type="ECO:0000256" key="2">
    <source>
        <dbReference type="ARBA" id="ARBA00022801"/>
    </source>
</evidence>
<proteinExistence type="inferred from homology"/>
<dbReference type="SUPFAM" id="SSF54637">
    <property type="entry name" value="Thioesterase/thiol ester dehydrase-isomerase"/>
    <property type="match status" value="1"/>
</dbReference>
<dbReference type="EC" id="3.1.2.-" evidence="3"/>
<reference evidence="3 4" key="1">
    <citation type="submission" date="2023-10" db="EMBL/GenBank/DDBJ databases">
        <title>Description of Microbulbifer bruguierae sp. nov., isolated from the sediments of mangrove plant Bruguiera sexangula and comparative genomic analyses of the genus Microbulbifer.</title>
        <authorList>
            <person name="Long M."/>
        </authorList>
    </citation>
    <scope>NUCLEOTIDE SEQUENCE [LARGE SCALE GENOMIC DNA]</scope>
    <source>
        <strain evidence="3 4">SPO729</strain>
    </source>
</reference>
<name>A0AAU0MXZ8_9GAMM</name>
<dbReference type="KEGG" id="mpaf:R5R33_11280"/>